<accession>D1C3S2</accession>
<dbReference type="KEGG" id="sti:Sthe_1454"/>
<evidence type="ECO:0000256" key="1">
    <source>
        <dbReference type="SAM" id="SignalP"/>
    </source>
</evidence>
<dbReference type="PANTHER" id="PTHR31528:SF15">
    <property type="entry name" value="RIBOFLAVIN-BINDING PROTEIN RIBY"/>
    <property type="match status" value="1"/>
</dbReference>
<dbReference type="RefSeq" id="WP_012871936.1">
    <property type="nucleotide sequence ID" value="NC_013523.1"/>
</dbReference>
<gene>
    <name evidence="3" type="ordered locus">Sthe_1454</name>
</gene>
<feature type="domain" description="SsuA/THI5-like" evidence="2">
    <location>
        <begin position="52"/>
        <end position="264"/>
    </location>
</feature>
<dbReference type="Pfam" id="PF09084">
    <property type="entry name" value="NMT1"/>
    <property type="match status" value="1"/>
</dbReference>
<dbReference type="InParanoid" id="D1C3S2"/>
<dbReference type="InterPro" id="IPR015168">
    <property type="entry name" value="SsuA/THI5"/>
</dbReference>
<feature type="signal peptide" evidence="1">
    <location>
        <begin position="1"/>
        <end position="37"/>
    </location>
</feature>
<name>D1C3S2_SPHTD</name>
<reference evidence="3 4" key="2">
    <citation type="journal article" date="2010" name="Stand. Genomic Sci.">
        <title>Complete genome sequence of Desulfohalobium retbaense type strain (HR(100)).</title>
        <authorList>
            <person name="Spring S."/>
            <person name="Nolan M."/>
            <person name="Lapidus A."/>
            <person name="Glavina Del Rio T."/>
            <person name="Copeland A."/>
            <person name="Tice H."/>
            <person name="Cheng J.F."/>
            <person name="Lucas S."/>
            <person name="Land M."/>
            <person name="Chen F."/>
            <person name="Bruce D."/>
            <person name="Goodwin L."/>
            <person name="Pitluck S."/>
            <person name="Ivanova N."/>
            <person name="Mavromatis K."/>
            <person name="Mikhailova N."/>
            <person name="Pati A."/>
            <person name="Chen A."/>
            <person name="Palaniappan K."/>
            <person name="Hauser L."/>
            <person name="Chang Y.J."/>
            <person name="Jeffries C.D."/>
            <person name="Munk C."/>
            <person name="Kiss H."/>
            <person name="Chain P."/>
            <person name="Han C."/>
            <person name="Brettin T."/>
            <person name="Detter J.C."/>
            <person name="Schuler E."/>
            <person name="Goker M."/>
            <person name="Rohde M."/>
            <person name="Bristow J."/>
            <person name="Eisen J.A."/>
            <person name="Markowitz V."/>
            <person name="Hugenholtz P."/>
            <person name="Kyrpides N.C."/>
            <person name="Klenk H.P."/>
        </authorList>
    </citation>
    <scope>NUCLEOTIDE SEQUENCE [LARGE SCALE GENOMIC DNA]</scope>
    <source>
        <strain evidence="4">ATCC 49802 / DSM 20745 / S 6022</strain>
    </source>
</reference>
<dbReference type="STRING" id="479434.Sthe_1454"/>
<dbReference type="InterPro" id="IPR027939">
    <property type="entry name" value="NMT1/THI5"/>
</dbReference>
<protein>
    <submittedName>
        <fullName evidence="3">NMT1/THI5 like domain protein</fullName>
    </submittedName>
</protein>
<dbReference type="eggNOG" id="COG0715">
    <property type="taxonomic scope" value="Bacteria"/>
</dbReference>
<dbReference type="EMBL" id="CP001823">
    <property type="protein sequence ID" value="ACZ38889.1"/>
    <property type="molecule type" value="Genomic_DNA"/>
</dbReference>
<evidence type="ECO:0000259" key="2">
    <source>
        <dbReference type="Pfam" id="PF09084"/>
    </source>
</evidence>
<dbReference type="PROSITE" id="PS51257">
    <property type="entry name" value="PROKAR_LIPOPROTEIN"/>
    <property type="match status" value="1"/>
</dbReference>
<dbReference type="Gene3D" id="3.40.190.10">
    <property type="entry name" value="Periplasmic binding protein-like II"/>
    <property type="match status" value="2"/>
</dbReference>
<keyword evidence="4" id="KW-1185">Reference proteome</keyword>
<sequence>MEPRGRGRARLAGRSRLLTLLLVAALIIAACGSDAEAQPERDVTIGLGYVPNIQFAPFYVADALGYYKDEGLNVTFRHHTVGEDLFGAIVAGQEDIIFAAGDEVLQARSRGLDLVYVAQVWNRYPVGLIVPADSDIQSVADLPGHTVGIPGKFGATYIGLLAMLKAAGLAEEDVDIQSIGFTQVPALLENQVDAVMGYLNNEPLQLEKAGLPVRTMAAADAQPLISNGLVVLREYLDSNPDDVRAVIAATLKGVQYTLDNPEEAVDLSKDYVPGLDSEANAADALAVLQATLPLWQTSGTMGETDPAAWESMAQFLDEIGQLGGPVDVTEAFTNEYLPE</sequence>
<keyword evidence="1" id="KW-0732">Signal</keyword>
<evidence type="ECO:0000313" key="3">
    <source>
        <dbReference type="EMBL" id="ACZ38889.1"/>
    </source>
</evidence>
<dbReference type="HOGENOM" id="CLU_028871_1_0_0"/>
<dbReference type="SUPFAM" id="SSF53850">
    <property type="entry name" value="Periplasmic binding protein-like II"/>
    <property type="match status" value="1"/>
</dbReference>
<evidence type="ECO:0000313" key="4">
    <source>
        <dbReference type="Proteomes" id="UP000002027"/>
    </source>
</evidence>
<dbReference type="PANTHER" id="PTHR31528">
    <property type="entry name" value="4-AMINO-5-HYDROXYMETHYL-2-METHYLPYRIMIDINE PHOSPHATE SYNTHASE THI11-RELATED"/>
    <property type="match status" value="1"/>
</dbReference>
<dbReference type="Proteomes" id="UP000002027">
    <property type="component" value="Chromosome 1"/>
</dbReference>
<dbReference type="GO" id="GO:0009228">
    <property type="term" value="P:thiamine biosynthetic process"/>
    <property type="evidence" value="ECO:0007669"/>
    <property type="project" value="InterPro"/>
</dbReference>
<feature type="chain" id="PRO_5003021876" evidence="1">
    <location>
        <begin position="38"/>
        <end position="339"/>
    </location>
</feature>
<dbReference type="FunCoup" id="D1C3S2">
    <property type="interactions" value="119"/>
</dbReference>
<dbReference type="OrthoDB" id="9815602at2"/>
<proteinExistence type="predicted"/>
<organism evidence="3 4">
    <name type="scientific">Sphaerobacter thermophilus (strain ATCC 49802 / DSM 20745 / KCCM 41009 / NCIMB 13125 / S 6022)</name>
    <dbReference type="NCBI Taxonomy" id="479434"/>
    <lineage>
        <taxon>Bacteria</taxon>
        <taxon>Pseudomonadati</taxon>
        <taxon>Thermomicrobiota</taxon>
        <taxon>Thermomicrobia</taxon>
        <taxon>Sphaerobacterales</taxon>
        <taxon>Sphaerobacterineae</taxon>
        <taxon>Sphaerobacteraceae</taxon>
        <taxon>Sphaerobacter</taxon>
    </lineage>
</organism>
<reference evidence="4" key="1">
    <citation type="submission" date="2009-11" db="EMBL/GenBank/DDBJ databases">
        <title>The complete chromosome 1 of Sphaerobacter thermophilus DSM 20745.</title>
        <authorList>
            <person name="Lucas S."/>
            <person name="Copeland A."/>
            <person name="Lapidus A."/>
            <person name="Glavina del Rio T."/>
            <person name="Dalin E."/>
            <person name="Tice H."/>
            <person name="Bruce D."/>
            <person name="Goodwin L."/>
            <person name="Pitluck S."/>
            <person name="Kyrpides N."/>
            <person name="Mavromatis K."/>
            <person name="Ivanova N."/>
            <person name="Mikhailova N."/>
            <person name="LaButti K.M."/>
            <person name="Clum A."/>
            <person name="Sun H.I."/>
            <person name="Brettin T."/>
            <person name="Detter J.C."/>
            <person name="Han C."/>
            <person name="Larimer F."/>
            <person name="Land M."/>
            <person name="Hauser L."/>
            <person name="Markowitz V."/>
            <person name="Cheng J.F."/>
            <person name="Hugenholtz P."/>
            <person name="Woyke T."/>
            <person name="Wu D."/>
            <person name="Steenblock K."/>
            <person name="Schneider S."/>
            <person name="Pukall R."/>
            <person name="Goeker M."/>
            <person name="Klenk H.P."/>
            <person name="Eisen J.A."/>
        </authorList>
    </citation>
    <scope>NUCLEOTIDE SEQUENCE [LARGE SCALE GENOMIC DNA]</scope>
    <source>
        <strain evidence="4">ATCC 49802 / DSM 20745 / S 6022</strain>
    </source>
</reference>
<dbReference type="AlphaFoldDB" id="D1C3S2"/>